<evidence type="ECO:0000313" key="12">
    <source>
        <dbReference type="EMBL" id="OBA26983.1"/>
    </source>
</evidence>
<dbReference type="EMBL" id="LXPE01000012">
    <property type="protein sequence ID" value="OBA26983.1"/>
    <property type="molecule type" value="Genomic_DNA"/>
</dbReference>
<name>A0A1B7TE33_9ASCO</name>
<evidence type="ECO:0000259" key="11">
    <source>
        <dbReference type="PROSITE" id="PS50275"/>
    </source>
</evidence>
<evidence type="ECO:0000256" key="9">
    <source>
        <dbReference type="ARBA" id="ARBA00022927"/>
    </source>
</evidence>
<feature type="compositionally biased region" description="Polar residues" evidence="10">
    <location>
        <begin position="974"/>
        <end position="995"/>
    </location>
</feature>
<dbReference type="GO" id="GO:0043813">
    <property type="term" value="F:phosphatidylinositol-3,5-bisphosphate 5-phosphatase activity"/>
    <property type="evidence" value="ECO:0007669"/>
    <property type="project" value="TreeGrafter"/>
</dbReference>
<dbReference type="PANTHER" id="PTHR11200:SF257">
    <property type="entry name" value="PHOSPHOINOSITIDE 5-PHOSPHATASE"/>
    <property type="match status" value="1"/>
</dbReference>
<dbReference type="PANTHER" id="PTHR11200">
    <property type="entry name" value="INOSITOL 5-PHOSPHATASE"/>
    <property type="match status" value="1"/>
</dbReference>
<feature type="region of interest" description="Disordered" evidence="10">
    <location>
        <begin position="950"/>
        <end position="1007"/>
    </location>
</feature>
<dbReference type="GO" id="GO:0004439">
    <property type="term" value="F:phosphatidylinositol-4,5-bisphosphate 5-phosphatase activity"/>
    <property type="evidence" value="ECO:0007669"/>
    <property type="project" value="UniProtKB-EC"/>
</dbReference>
<comment type="similarity">
    <text evidence="3">In the central section; belongs to the inositol 1,4,5-trisphosphate 5-phosphatase family.</text>
</comment>
<dbReference type="GO" id="GO:0016020">
    <property type="term" value="C:membrane"/>
    <property type="evidence" value="ECO:0007669"/>
    <property type="project" value="TreeGrafter"/>
</dbReference>
<dbReference type="Proteomes" id="UP000092321">
    <property type="component" value="Unassembled WGS sequence"/>
</dbReference>
<dbReference type="GO" id="GO:0015031">
    <property type="term" value="P:protein transport"/>
    <property type="evidence" value="ECO:0007669"/>
    <property type="project" value="UniProtKB-KW"/>
</dbReference>
<evidence type="ECO:0000313" key="13">
    <source>
        <dbReference type="Proteomes" id="UP000092321"/>
    </source>
</evidence>
<dbReference type="Gene3D" id="3.60.10.10">
    <property type="entry name" value="Endonuclease/exonuclease/phosphatase"/>
    <property type="match status" value="1"/>
</dbReference>
<dbReference type="GO" id="GO:0006897">
    <property type="term" value="P:endocytosis"/>
    <property type="evidence" value="ECO:0007669"/>
    <property type="project" value="UniProtKB-KW"/>
</dbReference>
<evidence type="ECO:0000256" key="7">
    <source>
        <dbReference type="ARBA" id="ARBA00022583"/>
    </source>
</evidence>
<reference evidence="13" key="1">
    <citation type="journal article" date="2016" name="Proc. Natl. Acad. Sci. U.S.A.">
        <title>Comparative genomics of biotechnologically important yeasts.</title>
        <authorList>
            <person name="Riley R."/>
            <person name="Haridas S."/>
            <person name="Wolfe K.H."/>
            <person name="Lopes M.R."/>
            <person name="Hittinger C.T."/>
            <person name="Goeker M."/>
            <person name="Salamov A.A."/>
            <person name="Wisecaver J.H."/>
            <person name="Long T.M."/>
            <person name="Calvey C.H."/>
            <person name="Aerts A.L."/>
            <person name="Barry K.W."/>
            <person name="Choi C."/>
            <person name="Clum A."/>
            <person name="Coughlan A.Y."/>
            <person name="Deshpande S."/>
            <person name="Douglass A.P."/>
            <person name="Hanson S.J."/>
            <person name="Klenk H.-P."/>
            <person name="LaButti K.M."/>
            <person name="Lapidus A."/>
            <person name="Lindquist E.A."/>
            <person name="Lipzen A.M."/>
            <person name="Meier-Kolthoff J.P."/>
            <person name="Ohm R.A."/>
            <person name="Otillar R.P."/>
            <person name="Pangilinan J.L."/>
            <person name="Peng Y."/>
            <person name="Rokas A."/>
            <person name="Rosa C.A."/>
            <person name="Scheuner C."/>
            <person name="Sibirny A.A."/>
            <person name="Slot J.C."/>
            <person name="Stielow J.B."/>
            <person name="Sun H."/>
            <person name="Kurtzman C.P."/>
            <person name="Blackwell M."/>
            <person name="Grigoriev I.V."/>
            <person name="Jeffries T.W."/>
        </authorList>
    </citation>
    <scope>NUCLEOTIDE SEQUENCE [LARGE SCALE GENOMIC DNA]</scope>
    <source>
        <strain evidence="13">NRRL Y-1626</strain>
    </source>
</reference>
<dbReference type="InterPro" id="IPR002013">
    <property type="entry name" value="SAC_dom"/>
</dbReference>
<evidence type="ECO:0000256" key="2">
    <source>
        <dbReference type="ARBA" id="ARBA00008943"/>
    </source>
</evidence>
<keyword evidence="13" id="KW-1185">Reference proteome</keyword>
<dbReference type="FunFam" id="3.60.10.10:FF:000029">
    <property type="entry name" value="Inositol polyphosphate 5-phosphatase"/>
    <property type="match status" value="1"/>
</dbReference>
<proteinExistence type="inferred from homology"/>
<dbReference type="InterPro" id="IPR000300">
    <property type="entry name" value="IPPc"/>
</dbReference>
<evidence type="ECO:0000256" key="3">
    <source>
        <dbReference type="ARBA" id="ARBA00009678"/>
    </source>
</evidence>
<comment type="subcellular location">
    <subcellularLocation>
        <location evidence="1">Cytoplasm</location>
    </subcellularLocation>
</comment>
<dbReference type="EC" id="3.1.3.36" evidence="4"/>
<evidence type="ECO:0000256" key="6">
    <source>
        <dbReference type="ARBA" id="ARBA00022490"/>
    </source>
</evidence>
<dbReference type="GO" id="GO:0046856">
    <property type="term" value="P:phosphatidylinositol dephosphorylation"/>
    <property type="evidence" value="ECO:0007669"/>
    <property type="project" value="InterPro"/>
</dbReference>
<feature type="region of interest" description="Disordered" evidence="10">
    <location>
        <begin position="1"/>
        <end position="26"/>
    </location>
</feature>
<evidence type="ECO:0000256" key="4">
    <source>
        <dbReference type="ARBA" id="ARBA00013044"/>
    </source>
</evidence>
<organism evidence="12 13">
    <name type="scientific">Hanseniaspora valbyensis NRRL Y-1626</name>
    <dbReference type="NCBI Taxonomy" id="766949"/>
    <lineage>
        <taxon>Eukaryota</taxon>
        <taxon>Fungi</taxon>
        <taxon>Dikarya</taxon>
        <taxon>Ascomycota</taxon>
        <taxon>Saccharomycotina</taxon>
        <taxon>Saccharomycetes</taxon>
        <taxon>Saccharomycodales</taxon>
        <taxon>Saccharomycodaceae</taxon>
        <taxon>Hanseniaspora</taxon>
    </lineage>
</organism>
<feature type="compositionally biased region" description="Low complexity" evidence="10">
    <location>
        <begin position="950"/>
        <end position="960"/>
    </location>
</feature>
<dbReference type="Pfam" id="PF22669">
    <property type="entry name" value="Exo_endo_phos2"/>
    <property type="match status" value="1"/>
</dbReference>
<sequence length="1173" mass="132695">MELYLNVSNTSSSSSSSNDPRTYILRDPKDNTTLHIQPEGTKKGKNTSVKLEIHGHTKIASNPNYTQISNSIKGFVGLISLENDIFLCLIKNSQKIAQPTPNESIEVISKVRFYCITNSRYDFMDLRQYNSSSSDGYDDSYNDEYDIPGGGASSNNINNVNGDGKHPCADLQKLLENGSFYFSNDFDLTCTLQKRGVTSETSKYVFKMESVEKEYMWNSFLMEDFLEYYDNLSDLSEKQMLNKYITVVIRGFAKTEMSYVANLRISETIVSKQSWKRAGTRFLSRGMDDDGNVANFVETEFTMYSKEFCYSFAIIRGSVPCFWEQDTALLNPKVTVNRSVEATQPVFDSHFGKVCSKYGPVNIVNLLSTKSSEIELTKRYRSLYKGSKLGNELEMTEFDFHKETSQDGFAAASKISPMINDFLMESGYFAYDVRDKKLISEQNGVFRVNCLDCLDRTNLIQQLISNMVFKLFLLDFKLLDRNLLRKYEMDMALNLSTGNGGSNGALDSAYVAENCFSKHNSIWADNGDQISQIYTGTNALKSSFTRKGKMSFAGALSDATKSVSRMYINNFMDKGKQSNIDKLLGKLPDQEPVSIVDPQREYIKQKLNEFKSEYVTSENVNILIGTYNCNNISAPHVDLKPWLFPIGDKFKPDMVVLGLQEVIELSAGSILNADYSKLKYWETLVFNCLNQYDDYVMLRTEQMSSLMVIFFVKKSLSEKVKQVEGSSKKTGFGGITGNKGGVAIRFEFGSTSFAFVNSHLAAGQQQVYERCVDFDNIYDNIKFSRGRTLAMHDNIFWLGDLNFRLNLPNESVRKVLQTCETGDDYQKLLQYDQLNEQVNIKKTIFKGFYEPTIKFPPTYKYNVGTDLYDTSEKARTPSWCDRILYKGEDIRPLSYSDAVLRFSDHKPVYAAYRVKVDFVDEAKKQKIINEHKQPGLGEEPSLLEIAESINSNESKSNKGNRPAPPPVPSKRNIDNITVMQTPEPSSATIVDVTTNKPPPPPPPPPIRKATTLPPGFDHVNQNNDLDSHKQNNQESVLDSLFDTLLCVTQNEKLLRAKPTSDFNFTNCNFNCINDNGKQVFPLNDPSFELPMSACELEYWLNSFAKSENPVGSNSINSKTDVYTRTSLSKGSIFSLASSNILEKYDEVASKNEPDSWLPVPGFRPTKTFLKHDK</sequence>
<keyword evidence="9" id="KW-0653">Protein transport</keyword>
<feature type="compositionally biased region" description="Pro residues" evidence="10">
    <location>
        <begin position="996"/>
        <end position="1006"/>
    </location>
</feature>
<dbReference type="AlphaFoldDB" id="A0A1B7TE33"/>
<evidence type="ECO:0000256" key="1">
    <source>
        <dbReference type="ARBA" id="ARBA00004496"/>
    </source>
</evidence>
<keyword evidence="5" id="KW-0813">Transport</keyword>
<evidence type="ECO:0000256" key="5">
    <source>
        <dbReference type="ARBA" id="ARBA00022448"/>
    </source>
</evidence>
<dbReference type="InterPro" id="IPR046985">
    <property type="entry name" value="IP5"/>
</dbReference>
<accession>A0A1B7TE33</accession>
<dbReference type="PROSITE" id="PS50275">
    <property type="entry name" value="SAC"/>
    <property type="match status" value="1"/>
</dbReference>
<gene>
    <name evidence="12" type="ORF">HANVADRAFT_56130</name>
</gene>
<comment type="similarity">
    <text evidence="2">Belongs to the synaptojanin family.</text>
</comment>
<feature type="compositionally biased region" description="Polar residues" evidence="10">
    <location>
        <begin position="1"/>
        <end position="10"/>
    </location>
</feature>
<dbReference type="GO" id="GO:0005737">
    <property type="term" value="C:cytoplasm"/>
    <property type="evidence" value="ECO:0007669"/>
    <property type="project" value="UniProtKB-SubCell"/>
</dbReference>
<feature type="domain" description="SAC" evidence="11">
    <location>
        <begin position="171"/>
        <end position="536"/>
    </location>
</feature>
<dbReference type="InterPro" id="IPR036691">
    <property type="entry name" value="Endo/exonu/phosph_ase_sf"/>
</dbReference>
<evidence type="ECO:0000256" key="10">
    <source>
        <dbReference type="SAM" id="MobiDB-lite"/>
    </source>
</evidence>
<protein>
    <recommendedName>
        <fullName evidence="4">phosphoinositide 5-phosphatase</fullName>
        <ecNumber evidence="4">3.1.3.36</ecNumber>
    </recommendedName>
</protein>
<evidence type="ECO:0000256" key="8">
    <source>
        <dbReference type="ARBA" id="ARBA00022801"/>
    </source>
</evidence>
<dbReference type="OrthoDB" id="405996at2759"/>
<keyword evidence="7" id="KW-0254">Endocytosis</keyword>
<keyword evidence="6" id="KW-0963">Cytoplasm</keyword>
<dbReference type="SMART" id="SM00128">
    <property type="entry name" value="IPPc"/>
    <property type="match status" value="1"/>
</dbReference>
<keyword evidence="8" id="KW-0378">Hydrolase</keyword>
<comment type="caution">
    <text evidence="12">The sequence shown here is derived from an EMBL/GenBank/DDBJ whole genome shotgun (WGS) entry which is preliminary data.</text>
</comment>
<dbReference type="SUPFAM" id="SSF56219">
    <property type="entry name" value="DNase I-like"/>
    <property type="match status" value="1"/>
</dbReference>
<dbReference type="Pfam" id="PF02383">
    <property type="entry name" value="Syja_N"/>
    <property type="match status" value="1"/>
</dbReference>